<keyword evidence="1" id="KW-0813">Transport</keyword>
<gene>
    <name evidence="9" type="ORF">E6Q60_02765</name>
</gene>
<reference evidence="9 10" key="1">
    <citation type="submission" date="2018-09" db="EMBL/GenBank/DDBJ databases">
        <title>Metagenome Assembled Genomes from an Advanced Water Purification Facility.</title>
        <authorList>
            <person name="Stamps B.W."/>
            <person name="Spear J.R."/>
        </authorList>
    </citation>
    <scope>NUCLEOTIDE SEQUENCE [LARGE SCALE GENOMIC DNA]</scope>
    <source>
        <strain evidence="9">Bin_54_1</strain>
    </source>
</reference>
<dbReference type="GO" id="GO:0046872">
    <property type="term" value="F:metal ion binding"/>
    <property type="evidence" value="ECO:0007669"/>
    <property type="project" value="UniProtKB-KW"/>
</dbReference>
<feature type="signal peptide" evidence="7">
    <location>
        <begin position="1"/>
        <end position="25"/>
    </location>
</feature>
<evidence type="ECO:0000256" key="2">
    <source>
        <dbReference type="ARBA" id="ARBA00022617"/>
    </source>
</evidence>
<dbReference type="InterPro" id="IPR050597">
    <property type="entry name" value="Cytochrome_c_Oxidase_Subunit"/>
</dbReference>
<sequence length="108" mass="11528">MKQKSIMNLLLALGMFLAFSGATQAAGDAAAAKDKLSMCEGCHGIVGYKTAFPSAYHVPKLGGQHAEYIIKALEGYKNGSRSHPTMTALAKTLSQQDIEDLAAYYSKN</sequence>
<evidence type="ECO:0000256" key="3">
    <source>
        <dbReference type="ARBA" id="ARBA00022723"/>
    </source>
</evidence>
<dbReference type="PANTHER" id="PTHR33751:SF9">
    <property type="entry name" value="CYTOCHROME C4"/>
    <property type="match status" value="1"/>
</dbReference>
<name>A0A5C7VW54_9PROT</name>
<evidence type="ECO:0000313" key="10">
    <source>
        <dbReference type="Proteomes" id="UP000321055"/>
    </source>
</evidence>
<feature type="chain" id="PRO_5022712086" evidence="7">
    <location>
        <begin position="26"/>
        <end position="108"/>
    </location>
</feature>
<keyword evidence="7" id="KW-0732">Signal</keyword>
<dbReference type="GO" id="GO:0020037">
    <property type="term" value="F:heme binding"/>
    <property type="evidence" value="ECO:0007669"/>
    <property type="project" value="InterPro"/>
</dbReference>
<evidence type="ECO:0000256" key="7">
    <source>
        <dbReference type="SAM" id="SignalP"/>
    </source>
</evidence>
<dbReference type="Pfam" id="PF00034">
    <property type="entry name" value="Cytochrom_C"/>
    <property type="match status" value="1"/>
</dbReference>
<dbReference type="AlphaFoldDB" id="A0A5C7VW54"/>
<dbReference type="PROSITE" id="PS51007">
    <property type="entry name" value="CYTC"/>
    <property type="match status" value="1"/>
</dbReference>
<dbReference type="SUPFAM" id="SSF46626">
    <property type="entry name" value="Cytochrome c"/>
    <property type="match status" value="1"/>
</dbReference>
<accession>A0A5C7VW54</accession>
<protein>
    <submittedName>
        <fullName evidence="9">Cytochrome c</fullName>
    </submittedName>
</protein>
<evidence type="ECO:0000256" key="6">
    <source>
        <dbReference type="PROSITE-ProRule" id="PRU00433"/>
    </source>
</evidence>
<feature type="domain" description="Cytochrome c" evidence="8">
    <location>
        <begin position="27"/>
        <end position="108"/>
    </location>
</feature>
<evidence type="ECO:0000313" key="9">
    <source>
        <dbReference type="EMBL" id="TXI29966.1"/>
    </source>
</evidence>
<dbReference type="InterPro" id="IPR009056">
    <property type="entry name" value="Cyt_c-like_dom"/>
</dbReference>
<dbReference type="GO" id="GO:0009055">
    <property type="term" value="F:electron transfer activity"/>
    <property type="evidence" value="ECO:0007669"/>
    <property type="project" value="InterPro"/>
</dbReference>
<dbReference type="Proteomes" id="UP000321055">
    <property type="component" value="Unassembled WGS sequence"/>
</dbReference>
<evidence type="ECO:0000256" key="1">
    <source>
        <dbReference type="ARBA" id="ARBA00022448"/>
    </source>
</evidence>
<evidence type="ECO:0000256" key="5">
    <source>
        <dbReference type="ARBA" id="ARBA00023004"/>
    </source>
</evidence>
<dbReference type="InterPro" id="IPR036909">
    <property type="entry name" value="Cyt_c-like_dom_sf"/>
</dbReference>
<keyword evidence="4" id="KW-0249">Electron transport</keyword>
<organism evidence="9 10">
    <name type="scientific">Nitrosomonas oligotropha</name>
    <dbReference type="NCBI Taxonomy" id="42354"/>
    <lineage>
        <taxon>Bacteria</taxon>
        <taxon>Pseudomonadati</taxon>
        <taxon>Pseudomonadota</taxon>
        <taxon>Betaproteobacteria</taxon>
        <taxon>Nitrosomonadales</taxon>
        <taxon>Nitrosomonadaceae</taxon>
        <taxon>Nitrosomonas</taxon>
    </lineage>
</organism>
<proteinExistence type="predicted"/>
<dbReference type="PANTHER" id="PTHR33751">
    <property type="entry name" value="CBB3-TYPE CYTOCHROME C OXIDASE SUBUNIT FIXP"/>
    <property type="match status" value="1"/>
</dbReference>
<dbReference type="Gene3D" id="1.10.760.10">
    <property type="entry name" value="Cytochrome c-like domain"/>
    <property type="match status" value="1"/>
</dbReference>
<keyword evidence="3 6" id="KW-0479">Metal-binding</keyword>
<dbReference type="EMBL" id="SSFX01000024">
    <property type="protein sequence ID" value="TXI29966.1"/>
    <property type="molecule type" value="Genomic_DNA"/>
</dbReference>
<keyword evidence="2 6" id="KW-0349">Heme</keyword>
<evidence type="ECO:0000259" key="8">
    <source>
        <dbReference type="PROSITE" id="PS51007"/>
    </source>
</evidence>
<keyword evidence="5 6" id="KW-0408">Iron</keyword>
<evidence type="ECO:0000256" key="4">
    <source>
        <dbReference type="ARBA" id="ARBA00022982"/>
    </source>
</evidence>
<comment type="caution">
    <text evidence="9">The sequence shown here is derived from an EMBL/GenBank/DDBJ whole genome shotgun (WGS) entry which is preliminary data.</text>
</comment>